<reference evidence="2" key="2">
    <citation type="submission" date="2013-04" db="EMBL/GenBank/DDBJ databases">
        <title>Bisphenol A degrading Sphingobium sp. strain BiD32.</title>
        <authorList>
            <person name="Nielsen J.L."/>
            <person name="Zhou N.A."/>
            <person name="Kjeldal H."/>
        </authorList>
    </citation>
    <scope>NUCLEOTIDE SEQUENCE [LARGE SCALE GENOMIC DNA]</scope>
    <source>
        <strain evidence="2">BiD32</strain>
    </source>
</reference>
<name>N1MGP2_9SPHN</name>
<comment type="caution">
    <text evidence="1">The sequence shown here is derived from an EMBL/GenBank/DDBJ whole genome shotgun (WGS) entry which is preliminary data.</text>
</comment>
<evidence type="ECO:0000313" key="2">
    <source>
        <dbReference type="Proteomes" id="UP000013201"/>
    </source>
</evidence>
<protein>
    <submittedName>
        <fullName evidence="1">Uncharacterized protein</fullName>
    </submittedName>
</protein>
<proteinExistence type="predicted"/>
<dbReference type="Proteomes" id="UP000013201">
    <property type="component" value="Unassembled WGS sequence"/>
</dbReference>
<evidence type="ECO:0000313" key="1">
    <source>
        <dbReference type="EMBL" id="CCW16385.1"/>
    </source>
</evidence>
<accession>N1MGP2</accession>
<sequence length="43" mass="4636">MASARARQMIAVRQRIFLPKPGRFSVSYGARGDGSAVDGVMKP</sequence>
<dbReference type="AlphaFoldDB" id="N1MGP2"/>
<dbReference type="EMBL" id="CAVK010000039">
    <property type="protein sequence ID" value="CCW16385.1"/>
    <property type="molecule type" value="Genomic_DNA"/>
</dbReference>
<organism evidence="1 2">
    <name type="scientific">Sphingobium indicum BiD32</name>
    <dbReference type="NCBI Taxonomy" id="1301087"/>
    <lineage>
        <taxon>Bacteria</taxon>
        <taxon>Pseudomonadati</taxon>
        <taxon>Pseudomonadota</taxon>
        <taxon>Alphaproteobacteria</taxon>
        <taxon>Sphingomonadales</taxon>
        <taxon>Sphingomonadaceae</taxon>
        <taxon>Sphingobium</taxon>
    </lineage>
</organism>
<reference evidence="1 2" key="1">
    <citation type="submission" date="2013-03" db="EMBL/GenBank/DDBJ databases">
        <authorList>
            <person name="Le V."/>
        </authorList>
    </citation>
    <scope>NUCLEOTIDE SEQUENCE [LARGE SCALE GENOMIC DNA]</scope>
    <source>
        <strain evidence="1 2">BiD32</strain>
    </source>
</reference>
<keyword evidence="2" id="KW-1185">Reference proteome</keyword>
<gene>
    <name evidence="1" type="ORF">EBBID32_7210</name>
</gene>